<gene>
    <name evidence="2" type="ORF">PSYICH_LOCUS7339</name>
</gene>
<evidence type="ECO:0000313" key="2">
    <source>
        <dbReference type="EMBL" id="CAH1106008.1"/>
    </source>
</evidence>
<dbReference type="AlphaFoldDB" id="A0A9P0GAG8"/>
<reference evidence="2" key="1">
    <citation type="submission" date="2022-01" db="EMBL/GenBank/DDBJ databases">
        <authorList>
            <person name="King R."/>
        </authorList>
    </citation>
    <scope>NUCLEOTIDE SEQUENCE</scope>
</reference>
<evidence type="ECO:0000256" key="1">
    <source>
        <dbReference type="SAM" id="SignalP"/>
    </source>
</evidence>
<dbReference type="Proteomes" id="UP001153636">
    <property type="component" value="Chromosome 2"/>
</dbReference>
<evidence type="ECO:0000313" key="3">
    <source>
        <dbReference type="Proteomes" id="UP001153636"/>
    </source>
</evidence>
<name>A0A9P0GAG8_9CUCU</name>
<proteinExistence type="predicted"/>
<accession>A0A9P0GAG8</accession>
<sequence length="150" mass="16322">MVLAVVLAFLAYLVTLARAQYGFAAFDPFRSFGGGLGASLQATRDPRQNTGPVVFPPAPPDSGETSGVVVGASGYGFVPPQKILVQNLIILMLIQSHQKIRDVADMDMSYKATQRYFSKEEDACNKDEIILNDALSIYQRRQALTGKHGN</sequence>
<dbReference type="EMBL" id="OV651814">
    <property type="protein sequence ID" value="CAH1106008.1"/>
    <property type="molecule type" value="Genomic_DNA"/>
</dbReference>
<feature type="chain" id="PRO_5040256520" evidence="1">
    <location>
        <begin position="20"/>
        <end position="150"/>
    </location>
</feature>
<keyword evidence="3" id="KW-1185">Reference proteome</keyword>
<dbReference type="OrthoDB" id="7779135at2759"/>
<feature type="signal peptide" evidence="1">
    <location>
        <begin position="1"/>
        <end position="19"/>
    </location>
</feature>
<keyword evidence="1" id="KW-0732">Signal</keyword>
<protein>
    <submittedName>
        <fullName evidence="2">Uncharacterized protein</fullName>
    </submittedName>
</protein>
<organism evidence="2 3">
    <name type="scientific">Psylliodes chrysocephalus</name>
    <dbReference type="NCBI Taxonomy" id="3402493"/>
    <lineage>
        <taxon>Eukaryota</taxon>
        <taxon>Metazoa</taxon>
        <taxon>Ecdysozoa</taxon>
        <taxon>Arthropoda</taxon>
        <taxon>Hexapoda</taxon>
        <taxon>Insecta</taxon>
        <taxon>Pterygota</taxon>
        <taxon>Neoptera</taxon>
        <taxon>Endopterygota</taxon>
        <taxon>Coleoptera</taxon>
        <taxon>Polyphaga</taxon>
        <taxon>Cucujiformia</taxon>
        <taxon>Chrysomeloidea</taxon>
        <taxon>Chrysomelidae</taxon>
        <taxon>Galerucinae</taxon>
        <taxon>Alticini</taxon>
        <taxon>Psylliodes</taxon>
    </lineage>
</organism>